<comment type="caution">
    <text evidence="2">The sequence shown here is derived from an EMBL/GenBank/DDBJ whole genome shotgun (WGS) entry which is preliminary data.</text>
</comment>
<accession>A0ABR2D9I1</accession>
<dbReference type="Proteomes" id="UP001472677">
    <property type="component" value="Unassembled WGS sequence"/>
</dbReference>
<evidence type="ECO:0000256" key="1">
    <source>
        <dbReference type="SAM" id="MobiDB-lite"/>
    </source>
</evidence>
<name>A0ABR2D9I1_9ROSI</name>
<dbReference type="EMBL" id="JBBPBM010000033">
    <property type="protein sequence ID" value="KAK8533052.1"/>
    <property type="molecule type" value="Genomic_DNA"/>
</dbReference>
<sequence>MTIVFFYPATETHRNPRKHRRLDDDPSDGGGGDHMAKSDQPVVGAFTTAPSYKESLVKDNTVGDQVDVDFLDDEGIDL</sequence>
<gene>
    <name evidence="2" type="ORF">V6N12_076333</name>
</gene>
<reference evidence="2 3" key="1">
    <citation type="journal article" date="2024" name="G3 (Bethesda)">
        <title>Genome assembly of Hibiscus sabdariffa L. provides insights into metabolisms of medicinal natural products.</title>
        <authorList>
            <person name="Kim T."/>
        </authorList>
    </citation>
    <scope>NUCLEOTIDE SEQUENCE [LARGE SCALE GENOMIC DNA]</scope>
    <source>
        <strain evidence="2">TK-2024</strain>
        <tissue evidence="2">Old leaves</tissue>
    </source>
</reference>
<organism evidence="2 3">
    <name type="scientific">Hibiscus sabdariffa</name>
    <name type="common">roselle</name>
    <dbReference type="NCBI Taxonomy" id="183260"/>
    <lineage>
        <taxon>Eukaryota</taxon>
        <taxon>Viridiplantae</taxon>
        <taxon>Streptophyta</taxon>
        <taxon>Embryophyta</taxon>
        <taxon>Tracheophyta</taxon>
        <taxon>Spermatophyta</taxon>
        <taxon>Magnoliopsida</taxon>
        <taxon>eudicotyledons</taxon>
        <taxon>Gunneridae</taxon>
        <taxon>Pentapetalae</taxon>
        <taxon>rosids</taxon>
        <taxon>malvids</taxon>
        <taxon>Malvales</taxon>
        <taxon>Malvaceae</taxon>
        <taxon>Malvoideae</taxon>
        <taxon>Hibiscus</taxon>
    </lineage>
</organism>
<protein>
    <submittedName>
        <fullName evidence="2">Uncharacterized protein</fullName>
    </submittedName>
</protein>
<evidence type="ECO:0000313" key="3">
    <source>
        <dbReference type="Proteomes" id="UP001472677"/>
    </source>
</evidence>
<evidence type="ECO:0000313" key="2">
    <source>
        <dbReference type="EMBL" id="KAK8533052.1"/>
    </source>
</evidence>
<feature type="region of interest" description="Disordered" evidence="1">
    <location>
        <begin position="7"/>
        <end position="44"/>
    </location>
</feature>
<keyword evidence="3" id="KW-1185">Reference proteome</keyword>
<proteinExistence type="predicted"/>